<keyword evidence="1" id="KW-0732">Signal</keyword>
<gene>
    <name evidence="2" type="ORF">K8V65_01115</name>
</gene>
<accession>A0A921L6V9</accession>
<evidence type="ECO:0000313" key="2">
    <source>
        <dbReference type="EMBL" id="HJF84254.1"/>
    </source>
</evidence>
<evidence type="ECO:0000256" key="1">
    <source>
        <dbReference type="SAM" id="SignalP"/>
    </source>
</evidence>
<dbReference type="Proteomes" id="UP000780768">
    <property type="component" value="Unassembled WGS sequence"/>
</dbReference>
<dbReference type="AlphaFoldDB" id="A0A921L6V9"/>
<organism evidence="2 3">
    <name type="scientific">Megamonas hypermegale</name>
    <dbReference type="NCBI Taxonomy" id="158847"/>
    <lineage>
        <taxon>Bacteria</taxon>
        <taxon>Bacillati</taxon>
        <taxon>Bacillota</taxon>
        <taxon>Negativicutes</taxon>
        <taxon>Selenomonadales</taxon>
        <taxon>Selenomonadaceae</taxon>
        <taxon>Megamonas</taxon>
    </lineage>
</organism>
<sequence length="143" mass="15589">MLKKITMLTLLIVAIAVSAFAAGSYNNPAELVASITNRSVDSVIEERRDGKPFCVIANEAGKLDEYKSGMLEMRKEQLDRRVADGTMTQERADYLLDRMENNLANCDGSGYNCGNGYGCGGWGDGYGPGHGRGWHHGGHGCRW</sequence>
<reference evidence="2" key="2">
    <citation type="submission" date="2021-09" db="EMBL/GenBank/DDBJ databases">
        <authorList>
            <person name="Gilroy R."/>
        </authorList>
    </citation>
    <scope>NUCLEOTIDE SEQUENCE</scope>
    <source>
        <strain evidence="2">7318</strain>
    </source>
</reference>
<protein>
    <submittedName>
        <fullName evidence="2">YckD family protein</fullName>
    </submittedName>
</protein>
<reference evidence="2" key="1">
    <citation type="journal article" date="2021" name="PeerJ">
        <title>Extensive microbial diversity within the chicken gut microbiome revealed by metagenomics and culture.</title>
        <authorList>
            <person name="Gilroy R."/>
            <person name="Ravi A."/>
            <person name="Getino M."/>
            <person name="Pursley I."/>
            <person name="Horton D.L."/>
            <person name="Alikhan N.F."/>
            <person name="Baker D."/>
            <person name="Gharbi K."/>
            <person name="Hall N."/>
            <person name="Watson M."/>
            <person name="Adriaenssens E.M."/>
            <person name="Foster-Nyarko E."/>
            <person name="Jarju S."/>
            <person name="Secka A."/>
            <person name="Antonio M."/>
            <person name="Oren A."/>
            <person name="Chaudhuri R.R."/>
            <person name="La Ragione R."/>
            <person name="Hildebrand F."/>
            <person name="Pallen M.J."/>
        </authorList>
    </citation>
    <scope>NUCLEOTIDE SEQUENCE</scope>
    <source>
        <strain evidence="2">7318</strain>
    </source>
</reference>
<name>A0A921L6V9_9FIRM</name>
<dbReference type="Pfam" id="PF10925">
    <property type="entry name" value="DUF2680"/>
    <property type="match status" value="1"/>
</dbReference>
<feature type="chain" id="PRO_5037679750" evidence="1">
    <location>
        <begin position="22"/>
        <end position="143"/>
    </location>
</feature>
<proteinExistence type="predicted"/>
<evidence type="ECO:0000313" key="3">
    <source>
        <dbReference type="Proteomes" id="UP000780768"/>
    </source>
</evidence>
<dbReference type="RefSeq" id="WP_289548974.1">
    <property type="nucleotide sequence ID" value="NZ_CAKMHU010000005.1"/>
</dbReference>
<dbReference type="EMBL" id="DYVR01000031">
    <property type="protein sequence ID" value="HJF84254.1"/>
    <property type="molecule type" value="Genomic_DNA"/>
</dbReference>
<comment type="caution">
    <text evidence="2">The sequence shown here is derived from an EMBL/GenBank/DDBJ whole genome shotgun (WGS) entry which is preliminary data.</text>
</comment>
<feature type="signal peptide" evidence="1">
    <location>
        <begin position="1"/>
        <end position="21"/>
    </location>
</feature>
<dbReference type="InterPro" id="IPR024485">
    <property type="entry name" value="DUF2680"/>
</dbReference>